<dbReference type="CDD" id="cd12215">
    <property type="entry name" value="ChiC_BD"/>
    <property type="match status" value="2"/>
</dbReference>
<evidence type="ECO:0000256" key="3">
    <source>
        <dbReference type="ARBA" id="ARBA00023277"/>
    </source>
</evidence>
<name>A0AAW9K0C1_CARML</name>
<feature type="signal peptide" evidence="6">
    <location>
        <begin position="1"/>
        <end position="26"/>
    </location>
</feature>
<dbReference type="CDD" id="cd00063">
    <property type="entry name" value="FN3"/>
    <property type="match status" value="2"/>
</dbReference>
<evidence type="ECO:0000256" key="2">
    <source>
        <dbReference type="ARBA" id="ARBA00022801"/>
    </source>
</evidence>
<evidence type="ECO:0000256" key="4">
    <source>
        <dbReference type="ARBA" id="ARBA00023295"/>
    </source>
</evidence>
<keyword evidence="3" id="KW-0119">Carbohydrate metabolism</keyword>
<dbReference type="Pfam" id="PF03067">
    <property type="entry name" value="LPMO_10"/>
    <property type="match status" value="1"/>
</dbReference>
<dbReference type="PANTHER" id="PTHR34823">
    <property type="entry name" value="GLCNAC-BINDING PROTEIN A"/>
    <property type="match status" value="1"/>
</dbReference>
<dbReference type="GO" id="GO:0000272">
    <property type="term" value="P:polysaccharide catabolic process"/>
    <property type="evidence" value="ECO:0007669"/>
    <property type="project" value="UniProtKB-KW"/>
</dbReference>
<evidence type="ECO:0000313" key="9">
    <source>
        <dbReference type="Proteomes" id="UP001290462"/>
    </source>
</evidence>
<dbReference type="PROSITE" id="PS50853">
    <property type="entry name" value="FN3"/>
    <property type="match status" value="2"/>
</dbReference>
<dbReference type="GO" id="GO:0004497">
    <property type="term" value="F:monooxygenase activity"/>
    <property type="evidence" value="ECO:0007669"/>
    <property type="project" value="UniProtKB-KW"/>
</dbReference>
<dbReference type="Gene3D" id="2.10.10.20">
    <property type="entry name" value="Carbohydrate-binding module superfamily 5/12"/>
    <property type="match status" value="2"/>
</dbReference>
<dbReference type="CDD" id="cd21177">
    <property type="entry name" value="LPMO_AA10"/>
    <property type="match status" value="1"/>
</dbReference>
<dbReference type="InterPro" id="IPR014756">
    <property type="entry name" value="Ig_E-set"/>
</dbReference>
<sequence length="486" mass="53264">MKMTKSLLIIATVGAGLMTFAQQASAHGYVMQPESRAYKGTNKIGLNTNVGQAQWEPQSIEAPKGFPNATNSPKDGKIASGDLAAFSPLDEQNQNRWHKSDITTGKLNVTWFLTAQHRTEKWTYFMTKQGWNPNEPLKRDSLEKITTKLDNGAKPNELMTQEVNIPTDRSGYHVIVAVWDIYDTANAFYQVMDVNVKGSGEIVEDKEAPTTPQKLAATHTAFNQVSLAWDAATDNVGVTNYEILRDGKVIGETKGLTFSDTTVAPNTNYNYQIRALDAAGNKSALSANLAVKTPVKPVVDTEKPTIPGGLMPHMTTDTSTMIHWTAATDNVGVSHYLVLRNGSVVGNTKELMYTDKGLTPATAYVYQIVAVDAAGNKSDASAKLTITTKEAEGTPETNWEQNKTYVGGEVVRYNGLEYKAQWWTKGDKPSASGVWKLMTPNVVTEWNTSMVYNGGDKVTFNKVTYQAKWWTQGDKPGSAAVWSVVK</sequence>
<dbReference type="InterPro" id="IPR036573">
    <property type="entry name" value="CBM_sf_5/12"/>
</dbReference>
<dbReference type="SUPFAM" id="SSF49265">
    <property type="entry name" value="Fibronectin type III"/>
    <property type="match status" value="1"/>
</dbReference>
<dbReference type="FunFam" id="2.60.40.10:FF:001114">
    <property type="entry name" value="Chitinase A1"/>
    <property type="match status" value="1"/>
</dbReference>
<dbReference type="Pfam" id="PF02839">
    <property type="entry name" value="CBM_5_12"/>
    <property type="match status" value="2"/>
</dbReference>
<protein>
    <submittedName>
        <fullName evidence="8">Lytic polysaccharide monooxygenase</fullName>
    </submittedName>
</protein>
<dbReference type="InterPro" id="IPR013783">
    <property type="entry name" value="Ig-like_fold"/>
</dbReference>
<dbReference type="RefSeq" id="WP_201730593.1">
    <property type="nucleotide sequence ID" value="NZ_CAJGUR010000012.1"/>
</dbReference>
<keyword evidence="2" id="KW-0378">Hydrolase</keyword>
<evidence type="ECO:0000313" key="8">
    <source>
        <dbReference type="EMBL" id="MDZ5759191.1"/>
    </source>
</evidence>
<dbReference type="InterPro" id="IPR051024">
    <property type="entry name" value="GlcNAc_Chitin_IntDeg"/>
</dbReference>
<dbReference type="Proteomes" id="UP001290462">
    <property type="component" value="Unassembled WGS sequence"/>
</dbReference>
<accession>A0AAW9K0C1</accession>
<dbReference type="SUPFAM" id="SSF81296">
    <property type="entry name" value="E set domains"/>
    <property type="match status" value="1"/>
</dbReference>
<reference evidence="8" key="1">
    <citation type="submission" date="2023-08" db="EMBL/GenBank/DDBJ databases">
        <title>Genomic characterization of piscicolin 126 produced by Carnobacterium maltaromaticum CM22 strain isolated from salmon (Salmo salar).</title>
        <authorList>
            <person name="Gonzalez-Gragera E."/>
            <person name="Garcia-Lopez J.D."/>
            <person name="Teso-Perez C."/>
            <person name="Gimenez-Hernandez I."/>
            <person name="Peralta-Sanchez J.M."/>
            <person name="Valdivia E."/>
            <person name="Montalban-Lopez M."/>
            <person name="Martin-Platero A.M."/>
            <person name="Banos A."/>
            <person name="Martinez-Bueno M."/>
        </authorList>
    </citation>
    <scope>NUCLEOTIDE SEQUENCE</scope>
    <source>
        <strain evidence="8">CM22</strain>
    </source>
</reference>
<dbReference type="SMART" id="SM00060">
    <property type="entry name" value="FN3"/>
    <property type="match status" value="2"/>
</dbReference>
<dbReference type="InterPro" id="IPR004302">
    <property type="entry name" value="Cellulose/chitin-bd_N"/>
</dbReference>
<dbReference type="SMART" id="SM00495">
    <property type="entry name" value="ChtBD3"/>
    <property type="match status" value="2"/>
</dbReference>
<gene>
    <name evidence="8" type="ORF">RAK27_11020</name>
</gene>
<feature type="domain" description="Fibronectin type-III" evidence="7">
    <location>
        <begin position="306"/>
        <end position="391"/>
    </location>
</feature>
<dbReference type="EMBL" id="JAVBVO010000003">
    <property type="protein sequence ID" value="MDZ5759191.1"/>
    <property type="molecule type" value="Genomic_DNA"/>
</dbReference>
<keyword evidence="4" id="KW-0326">Glycosidase</keyword>
<dbReference type="PANTHER" id="PTHR34823:SF1">
    <property type="entry name" value="CHITIN-BINDING TYPE-4 DOMAIN-CONTAINING PROTEIN"/>
    <property type="match status" value="1"/>
</dbReference>
<proteinExistence type="predicted"/>
<dbReference type="SUPFAM" id="SSF51055">
    <property type="entry name" value="Carbohydrate binding domain"/>
    <property type="match status" value="2"/>
</dbReference>
<evidence type="ECO:0000259" key="7">
    <source>
        <dbReference type="PROSITE" id="PS50853"/>
    </source>
</evidence>
<dbReference type="Pfam" id="PF00041">
    <property type="entry name" value="fn3"/>
    <property type="match status" value="1"/>
</dbReference>
<dbReference type="InterPro" id="IPR003961">
    <property type="entry name" value="FN3_dom"/>
</dbReference>
<dbReference type="Gene3D" id="2.70.50.50">
    <property type="entry name" value="chitin-binding protein cbp21"/>
    <property type="match status" value="1"/>
</dbReference>
<evidence type="ECO:0000256" key="1">
    <source>
        <dbReference type="ARBA" id="ARBA00022729"/>
    </source>
</evidence>
<feature type="chain" id="PRO_5043835790" evidence="6">
    <location>
        <begin position="27"/>
        <end position="486"/>
    </location>
</feature>
<keyword evidence="5" id="KW-0624">Polysaccharide degradation</keyword>
<dbReference type="Gene3D" id="2.60.40.10">
    <property type="entry name" value="Immunoglobulins"/>
    <property type="match status" value="2"/>
</dbReference>
<keyword evidence="8" id="KW-0503">Monooxygenase</keyword>
<keyword evidence="1 6" id="KW-0732">Signal</keyword>
<dbReference type="AlphaFoldDB" id="A0AAW9K0C1"/>
<dbReference type="GO" id="GO:0004553">
    <property type="term" value="F:hydrolase activity, hydrolyzing O-glycosyl compounds"/>
    <property type="evidence" value="ECO:0007669"/>
    <property type="project" value="InterPro"/>
</dbReference>
<organism evidence="8 9">
    <name type="scientific">Carnobacterium maltaromaticum</name>
    <name type="common">Carnobacterium piscicola</name>
    <dbReference type="NCBI Taxonomy" id="2751"/>
    <lineage>
        <taxon>Bacteria</taxon>
        <taxon>Bacillati</taxon>
        <taxon>Bacillota</taxon>
        <taxon>Bacilli</taxon>
        <taxon>Lactobacillales</taxon>
        <taxon>Carnobacteriaceae</taxon>
        <taxon>Carnobacterium</taxon>
    </lineage>
</organism>
<dbReference type="InterPro" id="IPR036116">
    <property type="entry name" value="FN3_sf"/>
</dbReference>
<comment type="caution">
    <text evidence="8">The sequence shown here is derived from an EMBL/GenBank/DDBJ whole genome shotgun (WGS) entry which is preliminary data.</text>
</comment>
<evidence type="ECO:0000256" key="5">
    <source>
        <dbReference type="ARBA" id="ARBA00023326"/>
    </source>
</evidence>
<dbReference type="InterPro" id="IPR003610">
    <property type="entry name" value="CBM5/12"/>
</dbReference>
<evidence type="ECO:0000256" key="6">
    <source>
        <dbReference type="SAM" id="SignalP"/>
    </source>
</evidence>
<dbReference type="GO" id="GO:0005576">
    <property type="term" value="C:extracellular region"/>
    <property type="evidence" value="ECO:0007669"/>
    <property type="project" value="InterPro"/>
</dbReference>
<dbReference type="GO" id="GO:0030246">
    <property type="term" value="F:carbohydrate binding"/>
    <property type="evidence" value="ECO:0007669"/>
    <property type="project" value="InterPro"/>
</dbReference>
<keyword evidence="8" id="KW-0560">Oxidoreductase</keyword>
<feature type="domain" description="Fibronectin type-III" evidence="7">
    <location>
        <begin position="208"/>
        <end position="296"/>
    </location>
</feature>